<feature type="transmembrane region" description="Helical" evidence="2">
    <location>
        <begin position="322"/>
        <end position="340"/>
    </location>
</feature>
<evidence type="ECO:0000256" key="1">
    <source>
        <dbReference type="SAM" id="MobiDB-lite"/>
    </source>
</evidence>
<keyword evidence="2" id="KW-0812">Transmembrane</keyword>
<protein>
    <submittedName>
        <fullName evidence="3">Uncharacterized protein</fullName>
    </submittedName>
</protein>
<reference evidence="3 4" key="1">
    <citation type="submission" date="2020-07" db="EMBL/GenBank/DDBJ databases">
        <title>Sequencing the genomes of 1000 actinobacteria strains.</title>
        <authorList>
            <person name="Klenk H.-P."/>
        </authorList>
    </citation>
    <scope>NUCLEOTIDE SEQUENCE [LARGE SCALE GENOMIC DNA]</scope>
    <source>
        <strain evidence="3 4">DSM 100723</strain>
    </source>
</reference>
<evidence type="ECO:0000256" key="2">
    <source>
        <dbReference type="SAM" id="Phobius"/>
    </source>
</evidence>
<accession>A0A7W3IQB6</accession>
<dbReference type="InterPro" id="IPR045931">
    <property type="entry name" value="DUF6350"/>
</dbReference>
<feature type="region of interest" description="Disordered" evidence="1">
    <location>
        <begin position="1"/>
        <end position="24"/>
    </location>
</feature>
<feature type="transmembrane region" description="Helical" evidence="2">
    <location>
        <begin position="46"/>
        <end position="67"/>
    </location>
</feature>
<feature type="transmembrane region" description="Helical" evidence="2">
    <location>
        <begin position="280"/>
        <end position="302"/>
    </location>
</feature>
<feature type="transmembrane region" description="Helical" evidence="2">
    <location>
        <begin position="251"/>
        <end position="268"/>
    </location>
</feature>
<evidence type="ECO:0000313" key="3">
    <source>
        <dbReference type="EMBL" id="MBA8793235.1"/>
    </source>
</evidence>
<feature type="transmembrane region" description="Helical" evidence="2">
    <location>
        <begin position="148"/>
        <end position="170"/>
    </location>
</feature>
<feature type="transmembrane region" description="Helical" evidence="2">
    <location>
        <begin position="392"/>
        <end position="414"/>
    </location>
</feature>
<keyword evidence="2" id="KW-1133">Transmembrane helix</keyword>
<dbReference type="Proteomes" id="UP000523079">
    <property type="component" value="Unassembled WGS sequence"/>
</dbReference>
<feature type="transmembrane region" description="Helical" evidence="2">
    <location>
        <begin position="79"/>
        <end position="96"/>
    </location>
</feature>
<dbReference type="Pfam" id="PF19877">
    <property type="entry name" value="DUF6350"/>
    <property type="match status" value="1"/>
</dbReference>
<dbReference type="RefSeq" id="WP_182558767.1">
    <property type="nucleotide sequence ID" value="NZ_JACGWT010000001.1"/>
</dbReference>
<evidence type="ECO:0000313" key="4">
    <source>
        <dbReference type="Proteomes" id="UP000523079"/>
    </source>
</evidence>
<feature type="transmembrane region" description="Helical" evidence="2">
    <location>
        <begin position="352"/>
        <end position="372"/>
    </location>
</feature>
<keyword evidence="2" id="KW-0472">Membrane</keyword>
<name>A0A7W3IQB6_9ACTN</name>
<gene>
    <name evidence="3" type="ORF">FHX74_000829</name>
</gene>
<sequence length="430" mass="43460">MASLLSPRRSPSDRGPGRTDGGVRLTATLTQDDEVEQTELLAVPTVGWIVMALSGVLITALCGWVIVTGLTVLGWLSDAAAGLTSALGVGTQLWLLANGAGARLGGIGWTVTPLGLSLVVAFLLSRFAGLVARQYVAEHAGTTRRRAVGTVSAVVAAGYAVVVAATALALGAPGQVVRGFVGALLIAAVGALWGASRAVGFRLTERWPGWARPVPGAVAAAQLVLLATGAAALVASLLVHLDRVVRLTDDLHAGVAGGVAVLVGELAFAPTALIWSGSYALGAGFTLGPQTLVAPAATTLSLLPPFPLLGALPAEGGSPWQLLWLLGGAVAGGLAAWQVARHRPDARLDESTLVGGLSGVLAALVFTALAWLSSGDLGDVRLAGAGPRLLPLLIMSVTALGLSGMVCGFVLGLVRLVRTRLARRAEHPAG</sequence>
<feature type="transmembrane region" description="Helical" evidence="2">
    <location>
        <begin position="116"/>
        <end position="136"/>
    </location>
</feature>
<dbReference type="AlphaFoldDB" id="A0A7W3IQB6"/>
<feature type="transmembrane region" description="Helical" evidence="2">
    <location>
        <begin position="216"/>
        <end position="239"/>
    </location>
</feature>
<feature type="transmembrane region" description="Helical" evidence="2">
    <location>
        <begin position="176"/>
        <end position="195"/>
    </location>
</feature>
<comment type="caution">
    <text evidence="3">The sequence shown here is derived from an EMBL/GenBank/DDBJ whole genome shotgun (WGS) entry which is preliminary data.</text>
</comment>
<dbReference type="EMBL" id="JACGWT010000001">
    <property type="protein sequence ID" value="MBA8793235.1"/>
    <property type="molecule type" value="Genomic_DNA"/>
</dbReference>
<organism evidence="3 4">
    <name type="scientific">Microlunatus kandeliicorticis</name>
    <dbReference type="NCBI Taxonomy" id="1759536"/>
    <lineage>
        <taxon>Bacteria</taxon>
        <taxon>Bacillati</taxon>
        <taxon>Actinomycetota</taxon>
        <taxon>Actinomycetes</taxon>
        <taxon>Propionibacteriales</taxon>
        <taxon>Propionibacteriaceae</taxon>
        <taxon>Microlunatus</taxon>
    </lineage>
</organism>
<keyword evidence="4" id="KW-1185">Reference proteome</keyword>
<proteinExistence type="predicted"/>